<organism evidence="5 6">
    <name type="scientific">Gekko japonicus</name>
    <name type="common">Schlegel's Japanese gecko</name>
    <dbReference type="NCBI Taxonomy" id="146911"/>
    <lineage>
        <taxon>Eukaryota</taxon>
        <taxon>Metazoa</taxon>
        <taxon>Chordata</taxon>
        <taxon>Craniata</taxon>
        <taxon>Vertebrata</taxon>
        <taxon>Euteleostomi</taxon>
        <taxon>Lepidosauria</taxon>
        <taxon>Squamata</taxon>
        <taxon>Bifurcata</taxon>
        <taxon>Gekkota</taxon>
        <taxon>Gekkonidae</taxon>
        <taxon>Gekkoninae</taxon>
        <taxon>Gekko</taxon>
    </lineage>
</organism>
<evidence type="ECO:0000259" key="4">
    <source>
        <dbReference type="PROSITE" id="PS50209"/>
    </source>
</evidence>
<name>A0ABM1KW74_GEKJA</name>
<dbReference type="SUPFAM" id="SSF47986">
    <property type="entry name" value="DEATH domain"/>
    <property type="match status" value="1"/>
</dbReference>
<dbReference type="CDD" id="cd06736">
    <property type="entry name" value="PDZ_CARD11_CARD14-like"/>
    <property type="match status" value="1"/>
</dbReference>
<dbReference type="PANTHER" id="PTHR14559:SF1">
    <property type="entry name" value="CASPASE RECRUITMENT DOMAIN-CONTAINING PROTEIN 14"/>
    <property type="match status" value="1"/>
</dbReference>
<dbReference type="Gene3D" id="1.10.533.10">
    <property type="entry name" value="Death Domain, Fas"/>
    <property type="match status" value="1"/>
</dbReference>
<dbReference type="SUPFAM" id="SSF50156">
    <property type="entry name" value="PDZ domain-like"/>
    <property type="match status" value="1"/>
</dbReference>
<feature type="coiled-coil region" evidence="3">
    <location>
        <begin position="290"/>
        <end position="380"/>
    </location>
</feature>
<dbReference type="Pfam" id="PF00619">
    <property type="entry name" value="CARD"/>
    <property type="match status" value="1"/>
</dbReference>
<keyword evidence="2 3" id="KW-0175">Coiled coil</keyword>
<evidence type="ECO:0000256" key="1">
    <source>
        <dbReference type="ARBA" id="ARBA00022553"/>
    </source>
</evidence>
<feature type="domain" description="CARD" evidence="4">
    <location>
        <begin position="20"/>
        <end position="112"/>
    </location>
</feature>
<dbReference type="Gene3D" id="2.30.42.10">
    <property type="match status" value="1"/>
</dbReference>
<proteinExistence type="predicted"/>
<evidence type="ECO:0000256" key="2">
    <source>
        <dbReference type="ARBA" id="ARBA00023054"/>
    </source>
</evidence>
<feature type="coiled-coil region" evidence="3">
    <location>
        <begin position="144"/>
        <end position="188"/>
    </location>
</feature>
<dbReference type="InterPro" id="IPR011029">
    <property type="entry name" value="DEATH-like_dom_sf"/>
</dbReference>
<accession>A0ABM1KW74</accession>
<keyword evidence="5" id="KW-1185">Reference proteome</keyword>
<dbReference type="Gene3D" id="2.30.30.40">
    <property type="entry name" value="SH3 Domains"/>
    <property type="match status" value="1"/>
</dbReference>
<dbReference type="PROSITE" id="PS50209">
    <property type="entry name" value="CARD"/>
    <property type="match status" value="1"/>
</dbReference>
<evidence type="ECO:0000256" key="3">
    <source>
        <dbReference type="SAM" id="Coils"/>
    </source>
</evidence>
<dbReference type="RefSeq" id="XP_015277961.1">
    <property type="nucleotide sequence ID" value="XM_015422475.1"/>
</dbReference>
<dbReference type="InterPro" id="IPR001315">
    <property type="entry name" value="CARD"/>
</dbReference>
<reference evidence="6" key="1">
    <citation type="submission" date="2025-08" db="UniProtKB">
        <authorList>
            <consortium name="RefSeq"/>
        </authorList>
    </citation>
    <scope>IDENTIFICATION</scope>
</reference>
<dbReference type="InterPro" id="IPR036034">
    <property type="entry name" value="PDZ_sf"/>
</dbReference>
<dbReference type="GeneID" id="107119860"/>
<protein>
    <submittedName>
        <fullName evidence="6">Caspase recruitment domain-containing protein 14</fullName>
    </submittedName>
</protein>
<gene>
    <name evidence="6" type="primary">CARD14</name>
</gene>
<evidence type="ECO:0000313" key="6">
    <source>
        <dbReference type="RefSeq" id="XP_015277961.1"/>
    </source>
</evidence>
<sequence>MAGGGTEDPSLVDTELRDMDEDHLWEMVEGHRYRIVRGICPSRLTPYLRQAKVLGQLDEEEVLHSPQFTNSAMRAGHMMDLLKSRGKNGALAFLESLKLHNPDIYTLITGLEPSIDHNNFSGLIESSQLTECLGKAVSSLQEELSQEKRQKLSLLQHCRQLKEKSARLEAQTESLRGIEAECNRMKRELSAHFHEALKLKDELYGLSLRYSSALQEKDLAITRCQSLQEELYLMKQELQQARVSSCCERERSQRANGDVQPQADELLMLKEENERLKSLVDLETFSVVQKDILEQTLDEALEGRQELLNRIHSLREQAALAENQRKQCWEERQHTLIECQRMKVDCEIYKEKIIALQQQLDDLQRERDQAYSARDAAQAEISHSLSEKDSLRRRVFELTEEIWEFRKQVGLSGPALTRQRARSRELCPKRKQRLVRMHAVCLLDGSQDSLLSMSEAQHWSDLSSRSSQELAESFRSCSPVPPCKHSLQRRAMQESSFSRSSSQEFLEEDFALLSEEKVEDPTSEYEMVGKDGDTSQWIHMDPCISESVPMRRRLAQRFPSRITTIAFQANDLLEQISVIGGNQTGIFIHQVTLGSAADEMSLSPGQQIVLVDYGVMEPGFKAVLEEATLEEALWVLERVNGFCCLSVRPNMEGYKKLLSDLNSKLVTSGDSFYVRSNLCLEKQTAGQLQVGCHDILHVTDTVCQGRTQWRACHVNAYTMKDMDVGTIPSYCQAQQHLITLIQELALKSTVSCKNPGAQPKLVRIVSTDNKKINPLWSSMDCSLLDSSKPDVCPRVSLHTRSCVTLMPYTLVKPCRPGRPRPVLLVPALLGRIMADKLCLSKSFEKCPAEPQNETQSRDALPDKRETNSSCYIPRQALEVLMEKKIHGWLDMGLEKVQELLAMEIYPIIILVIISEKNGKKFRKALQRLGVTEEQLLESARKEEAQLERVPCLYGTITPDAWNDLDALISCVRAVTADEQKKVVWVEQVVPLTPSGVKQP</sequence>
<dbReference type="InterPro" id="IPR027417">
    <property type="entry name" value="P-loop_NTPase"/>
</dbReference>
<dbReference type="Proteomes" id="UP000694871">
    <property type="component" value="Unplaced"/>
</dbReference>
<keyword evidence="1" id="KW-0597">Phosphoprotein</keyword>
<dbReference type="Gene3D" id="3.40.50.300">
    <property type="entry name" value="P-loop containing nucleotide triphosphate hydrolases"/>
    <property type="match status" value="1"/>
</dbReference>
<dbReference type="PANTHER" id="PTHR14559">
    <property type="entry name" value="CASPASE RECRUITMENT DOMAIN FAMILY"/>
    <property type="match status" value="1"/>
</dbReference>
<evidence type="ECO:0000313" key="5">
    <source>
        <dbReference type="Proteomes" id="UP000694871"/>
    </source>
</evidence>